<evidence type="ECO:0008006" key="4">
    <source>
        <dbReference type="Google" id="ProtNLM"/>
    </source>
</evidence>
<reference evidence="2 3" key="1">
    <citation type="submission" date="2022-04" db="EMBL/GenBank/DDBJ databases">
        <title>Positive selection, recombination, and allopatry shape intraspecific diversity of widespread and dominant cyanobacteria.</title>
        <authorList>
            <person name="Wei J."/>
            <person name="Shu W."/>
            <person name="Hu C."/>
        </authorList>
    </citation>
    <scope>NUCLEOTIDE SEQUENCE [LARGE SCALE GENOMIC DNA]</scope>
    <source>
        <strain evidence="2 3">AS-A4</strain>
    </source>
</reference>
<dbReference type="InterPro" id="IPR007378">
    <property type="entry name" value="Tic22-like"/>
</dbReference>
<sequence>MKSLVRWSAAAGLVGSALVGSFLAGTMQVLALPQEQIIQKLRPVPVFTIADSQGAPLVASPPSGQKGRAVAGVFISQKDAQDFLNNLKSKKPDLAKNVQVVPISLAEVYQLNQTNKGKPEQLDFAYVPSKQQVDTAVSLLKQQGGQTPQQFNGTPLFVARGGKDKGYLTIQQNGKPIIPMFFNKEELQGLLDRFKQQQPTLASTIDIQVLNLEGLMEVLQTKNDPQLDQIVLVPPQQSIDFLKSITPQRGAPANKPAAAPAPAPKK</sequence>
<comment type="caution">
    <text evidence="2">The sequence shown here is derived from an EMBL/GenBank/DDBJ whole genome shotgun (WGS) entry which is preliminary data.</text>
</comment>
<feature type="region of interest" description="Disordered" evidence="1">
    <location>
        <begin position="245"/>
        <end position="266"/>
    </location>
</feature>
<keyword evidence="3" id="KW-1185">Reference proteome</keyword>
<protein>
    <recommendedName>
        <fullName evidence="4">Tic22 family protein</fullName>
    </recommendedName>
</protein>
<dbReference type="PANTHER" id="PTHR33926">
    <property type="entry name" value="PROTEIN TIC 22, CHLOROPLASTIC"/>
    <property type="match status" value="1"/>
</dbReference>
<dbReference type="Proteomes" id="UP001476950">
    <property type="component" value="Unassembled WGS sequence"/>
</dbReference>
<dbReference type="RefSeq" id="WP_190448194.1">
    <property type="nucleotide sequence ID" value="NZ_JAMPLM010000007.1"/>
</dbReference>
<evidence type="ECO:0000256" key="1">
    <source>
        <dbReference type="SAM" id="MobiDB-lite"/>
    </source>
</evidence>
<accession>A0ABV0KHW6</accession>
<dbReference type="Gene3D" id="3.40.1350.100">
    <property type="match status" value="2"/>
</dbReference>
<evidence type="ECO:0000313" key="3">
    <source>
        <dbReference type="Proteomes" id="UP001476950"/>
    </source>
</evidence>
<evidence type="ECO:0000313" key="2">
    <source>
        <dbReference type="EMBL" id="MEP1058833.1"/>
    </source>
</evidence>
<dbReference type="Pfam" id="PF04278">
    <property type="entry name" value="Tic22"/>
    <property type="match status" value="1"/>
</dbReference>
<name>A0ABV0KHW6_9CYAN</name>
<dbReference type="EMBL" id="JAMPLM010000007">
    <property type="protein sequence ID" value="MEP1058833.1"/>
    <property type="molecule type" value="Genomic_DNA"/>
</dbReference>
<dbReference type="PANTHER" id="PTHR33926:SF4">
    <property type="entry name" value="PROTEIN TIC 22, CHLOROPLASTIC"/>
    <property type="match status" value="1"/>
</dbReference>
<proteinExistence type="predicted"/>
<organism evidence="2 3">
    <name type="scientific">Stenomitos frigidus AS-A4</name>
    <dbReference type="NCBI Taxonomy" id="2933935"/>
    <lineage>
        <taxon>Bacteria</taxon>
        <taxon>Bacillati</taxon>
        <taxon>Cyanobacteriota</taxon>
        <taxon>Cyanophyceae</taxon>
        <taxon>Leptolyngbyales</taxon>
        <taxon>Leptolyngbyaceae</taxon>
        <taxon>Stenomitos</taxon>
    </lineage>
</organism>
<gene>
    <name evidence="2" type="ORF">NDI38_10330</name>
</gene>